<dbReference type="Proteomes" id="UP000323521">
    <property type="component" value="Chromosome"/>
</dbReference>
<reference evidence="1 2" key="1">
    <citation type="submission" date="2016-10" db="EMBL/GenBank/DDBJ databases">
        <title>Complete Genome Sequence of Peptococcaceae strain DCMF.</title>
        <authorList>
            <person name="Edwards R.J."/>
            <person name="Holland S.I."/>
            <person name="Deshpande N.P."/>
            <person name="Wong Y.K."/>
            <person name="Ertan H."/>
            <person name="Manefield M."/>
            <person name="Russell T.L."/>
            <person name="Lee M.J."/>
        </authorList>
    </citation>
    <scope>NUCLEOTIDE SEQUENCE [LARGE SCALE GENOMIC DNA]</scope>
    <source>
        <strain evidence="1 2">DCMF</strain>
    </source>
</reference>
<dbReference type="EMBL" id="CP017634">
    <property type="protein sequence ID" value="ATW24387.1"/>
    <property type="molecule type" value="Genomic_DNA"/>
</dbReference>
<gene>
    <name evidence="1" type="ORF">DCMF_05945</name>
</gene>
<accession>A0A3G1KPL3</accession>
<dbReference type="RefSeq" id="WP_148133577.1">
    <property type="nucleotide sequence ID" value="NZ_CP017634.1"/>
</dbReference>
<keyword evidence="2" id="KW-1185">Reference proteome</keyword>
<dbReference type="AlphaFoldDB" id="A0A3G1KPL3"/>
<proteinExistence type="predicted"/>
<protein>
    <submittedName>
        <fullName evidence="1">Uncharacterized protein</fullName>
    </submittedName>
</protein>
<organism evidence="1 2">
    <name type="scientific">Formimonas warabiya</name>
    <dbReference type="NCBI Taxonomy" id="1761012"/>
    <lineage>
        <taxon>Bacteria</taxon>
        <taxon>Bacillati</taxon>
        <taxon>Bacillota</taxon>
        <taxon>Clostridia</taxon>
        <taxon>Eubacteriales</taxon>
        <taxon>Peptococcaceae</taxon>
        <taxon>Candidatus Formimonas</taxon>
    </lineage>
</organism>
<sequence length="80" mass="8785">MSKRERAPEMPQILNTEAIKVVAENAEMLKGVLNSGDEAAALNGNWCTTCCCPKFLKFKFVLCNVWIENENAACSGTDSE</sequence>
<evidence type="ECO:0000313" key="2">
    <source>
        <dbReference type="Proteomes" id="UP000323521"/>
    </source>
</evidence>
<dbReference type="OrthoDB" id="2107063at2"/>
<dbReference type="KEGG" id="fwa:DCMF_05945"/>
<evidence type="ECO:0000313" key="1">
    <source>
        <dbReference type="EMBL" id="ATW24387.1"/>
    </source>
</evidence>
<name>A0A3G1KPL3_FORW1</name>